<sequence>MENAEYYSNCNVATAEENTHKRVFSSNGEPTSTKVKKSQQSFKNQPFRIAIVSKSDSFRKEINTLINGEPRVSLCGVYDNLALLDTDSNTSPHIVVVNLTTETYSKTLASIRQLEEILFPRINFVAISSIYNPTFLERCFYSGVRLVIPTERLSKDFKRGIDAVASRLSL</sequence>
<evidence type="ECO:0000313" key="2">
    <source>
        <dbReference type="Proteomes" id="UP000199452"/>
    </source>
</evidence>
<dbReference type="RefSeq" id="WP_092437537.1">
    <property type="nucleotide sequence ID" value="NZ_FMYP01000022.1"/>
</dbReference>
<evidence type="ECO:0008006" key="3">
    <source>
        <dbReference type="Google" id="ProtNLM"/>
    </source>
</evidence>
<reference evidence="1 2" key="1">
    <citation type="submission" date="2016-09" db="EMBL/GenBank/DDBJ databases">
        <authorList>
            <person name="Capua I."/>
            <person name="De Benedictis P."/>
            <person name="Joannis T."/>
            <person name="Lombin L.H."/>
            <person name="Cattoli G."/>
        </authorList>
    </citation>
    <scope>NUCLEOTIDE SEQUENCE [LARGE SCALE GENOMIC DNA]</scope>
    <source>
        <strain evidence="1 2">A7P-90m</strain>
    </source>
</reference>
<evidence type="ECO:0000313" key="1">
    <source>
        <dbReference type="EMBL" id="SDC23855.1"/>
    </source>
</evidence>
<protein>
    <recommendedName>
        <fullName evidence="3">Response regulatory domain-containing protein</fullName>
    </recommendedName>
</protein>
<dbReference type="STRING" id="1640674.SAMN05216323_102225"/>
<keyword evidence="2" id="KW-1185">Reference proteome</keyword>
<dbReference type="Proteomes" id="UP000199452">
    <property type="component" value="Unassembled WGS sequence"/>
</dbReference>
<accession>A0A1G6JZP4</accession>
<dbReference type="EMBL" id="FMYP01000022">
    <property type="protein sequence ID" value="SDC23855.1"/>
    <property type="molecule type" value="Genomic_DNA"/>
</dbReference>
<name>A0A1G6JZP4_9BACT</name>
<organism evidence="1 2">
    <name type="scientific">Williamwhitmania taraxaci</name>
    <dbReference type="NCBI Taxonomy" id="1640674"/>
    <lineage>
        <taxon>Bacteria</taxon>
        <taxon>Pseudomonadati</taxon>
        <taxon>Bacteroidota</taxon>
        <taxon>Bacteroidia</taxon>
        <taxon>Bacteroidales</taxon>
        <taxon>Williamwhitmaniaceae</taxon>
        <taxon>Williamwhitmania</taxon>
    </lineage>
</organism>
<dbReference type="AlphaFoldDB" id="A0A1G6JZP4"/>
<gene>
    <name evidence="1" type="ORF">SAMN05216323_102225</name>
</gene>
<proteinExistence type="predicted"/>